<keyword evidence="3" id="KW-1185">Reference proteome</keyword>
<feature type="signal peptide" evidence="1">
    <location>
        <begin position="1"/>
        <end position="27"/>
    </location>
</feature>
<evidence type="ECO:0000256" key="1">
    <source>
        <dbReference type="SAM" id="SignalP"/>
    </source>
</evidence>
<dbReference type="RefSeq" id="WP_052036335.1">
    <property type="nucleotide sequence ID" value="NZ_JMIR01000019.1"/>
</dbReference>
<organism evidence="2 3">
    <name type="scientific">Tumebacillus flagellatus</name>
    <dbReference type="NCBI Taxonomy" id="1157490"/>
    <lineage>
        <taxon>Bacteria</taxon>
        <taxon>Bacillati</taxon>
        <taxon>Bacillota</taxon>
        <taxon>Bacilli</taxon>
        <taxon>Bacillales</taxon>
        <taxon>Alicyclobacillaceae</taxon>
        <taxon>Tumebacillus</taxon>
    </lineage>
</organism>
<evidence type="ECO:0008006" key="4">
    <source>
        <dbReference type="Google" id="ProtNLM"/>
    </source>
</evidence>
<feature type="chain" id="PRO_5001696920" description="Peptidase C-terminal archaeal/bacterial domain-containing protein" evidence="1">
    <location>
        <begin position="28"/>
        <end position="459"/>
    </location>
</feature>
<evidence type="ECO:0000313" key="3">
    <source>
        <dbReference type="Proteomes" id="UP000027931"/>
    </source>
</evidence>
<dbReference type="Proteomes" id="UP000027931">
    <property type="component" value="Unassembled WGS sequence"/>
</dbReference>
<dbReference type="EMBL" id="JMIR01000019">
    <property type="protein sequence ID" value="KEO82637.1"/>
    <property type="molecule type" value="Genomic_DNA"/>
</dbReference>
<dbReference type="InterPro" id="IPR008964">
    <property type="entry name" value="Invasin/intimin_cell_adhesion"/>
</dbReference>
<proteinExistence type="predicted"/>
<accession>A0A074M9M8</accession>
<dbReference type="STRING" id="1157490.EL26_13795"/>
<keyword evidence="1" id="KW-0732">Signal</keyword>
<dbReference type="SUPFAM" id="SSF49373">
    <property type="entry name" value="Invasin/intimin cell-adhesion fragments"/>
    <property type="match status" value="1"/>
</dbReference>
<gene>
    <name evidence="2" type="ORF">EL26_13795</name>
</gene>
<dbReference type="SUPFAM" id="SSF89260">
    <property type="entry name" value="Collagen-binding domain"/>
    <property type="match status" value="1"/>
</dbReference>
<reference evidence="2 3" key="1">
    <citation type="journal article" date="2013" name="Int. J. Syst. Evol. Microbiol.">
        <title>Tumebacillus flagellatus sp. nov., an alpha-amylase/pullulanase-producing bacterium isolated from cassava wastewater.</title>
        <authorList>
            <person name="Wang Q."/>
            <person name="Xie N."/>
            <person name="Qin Y."/>
            <person name="Shen N."/>
            <person name="Zhu J."/>
            <person name="Mi H."/>
            <person name="Huang R."/>
        </authorList>
    </citation>
    <scope>NUCLEOTIDE SEQUENCE [LARGE SCALE GENOMIC DNA]</scope>
    <source>
        <strain evidence="2 3">GST4</strain>
    </source>
</reference>
<dbReference type="InterPro" id="IPR013783">
    <property type="entry name" value="Ig-like_fold"/>
</dbReference>
<dbReference type="Gene3D" id="2.60.40.10">
    <property type="entry name" value="Immunoglobulins"/>
    <property type="match status" value="1"/>
</dbReference>
<dbReference type="AlphaFoldDB" id="A0A074M9M8"/>
<dbReference type="Gene3D" id="2.60.120.380">
    <property type="match status" value="2"/>
</dbReference>
<name>A0A074M9M8_9BACL</name>
<dbReference type="OrthoDB" id="2586265at2"/>
<dbReference type="eggNOG" id="ENOG502ZJQW">
    <property type="taxonomic scope" value="Bacteria"/>
</dbReference>
<comment type="caution">
    <text evidence="2">The sequence shown here is derived from an EMBL/GenBank/DDBJ whole genome shotgun (WGS) entry which is preliminary data.</text>
</comment>
<protein>
    <recommendedName>
        <fullName evidence="4">Peptidase C-terminal archaeal/bacterial domain-containing protein</fullName>
    </recommendedName>
</protein>
<evidence type="ECO:0000313" key="2">
    <source>
        <dbReference type="EMBL" id="KEO82637.1"/>
    </source>
</evidence>
<sequence length="459" mass="49909">MTYSKWLKPAAYALLASALILPSAAYADAKQPKATGHITQVSGAGVTLQGGVDANSKGFQSVDLSKFKTKLNRDQSKKPTLSTQQGIAAADLGNHDPNSAIYIDLNTLYQNTMSAAGQQDWYFVYVPDASKLTALLPAMQTAGVNYDVHLFHMNDTTGALENEQYSAFGAGNDDQVSMVAQPGYYFLCVNSVQGFDATNPYLFEVVQSYGYDAAEPDDSFWQARAKTSDFSVTGNLDNVFDQDWIRFTPAANEYAKLTFDQLPTGSNYIVQVYSAGSNGTLNSLGYLPANAAGKLVFAGGTNYYLRVLSTGTVNPAQTYHLQISRQSSSIALNTINSDPNVSGYVNYYEGYKWRVQHWMTVNGTLRDADGQGIGNMPVSFAVGERLGTQSASGVTDANGNFSINLANMNPAAGDYMWYGPVSYHYYDIIPMVIGSGISSSSEQYSTTLYHYAYSIYHPF</sequence>